<proteinExistence type="predicted"/>
<dbReference type="Proteomes" id="UP000672657">
    <property type="component" value="Unassembled WGS sequence"/>
</dbReference>
<protein>
    <submittedName>
        <fullName evidence="1">Uncharacterized protein</fullName>
    </submittedName>
</protein>
<evidence type="ECO:0000313" key="1">
    <source>
        <dbReference type="EMBL" id="CAG2160643.1"/>
    </source>
</evidence>
<comment type="caution">
    <text evidence="1">The sequence shown here is derived from an EMBL/GenBank/DDBJ whole genome shotgun (WGS) entry which is preliminary data.</text>
</comment>
<name>A0ABM8TVC9_9BURK</name>
<organism evidence="1 2">
    <name type="scientific">Cupriavidus numazuensis</name>
    <dbReference type="NCBI Taxonomy" id="221992"/>
    <lineage>
        <taxon>Bacteria</taxon>
        <taxon>Pseudomonadati</taxon>
        <taxon>Pseudomonadota</taxon>
        <taxon>Betaproteobacteria</taxon>
        <taxon>Burkholderiales</taxon>
        <taxon>Burkholderiaceae</taxon>
        <taxon>Cupriavidus</taxon>
    </lineage>
</organism>
<reference evidence="1 2" key="1">
    <citation type="submission" date="2021-03" db="EMBL/GenBank/DDBJ databases">
        <authorList>
            <person name="Peeters C."/>
        </authorList>
    </citation>
    <scope>NUCLEOTIDE SEQUENCE [LARGE SCALE GENOMIC DNA]</scope>
    <source>
        <strain evidence="1 2">LMG 26411</strain>
    </source>
</reference>
<dbReference type="EMBL" id="CAJPVI010000087">
    <property type="protein sequence ID" value="CAG2160643.1"/>
    <property type="molecule type" value="Genomic_DNA"/>
</dbReference>
<keyword evidence="2" id="KW-1185">Reference proteome</keyword>
<accession>A0ABM8TVC9</accession>
<gene>
    <name evidence="1" type="ORF">LMG26411_07641</name>
</gene>
<dbReference type="RefSeq" id="WP_244874230.1">
    <property type="nucleotide sequence ID" value="NZ_CAJPVI010000087.1"/>
</dbReference>
<sequence length="141" mass="15803">MVDGQTDSRELRARGKQLGLDSDTLRHLLSEGFIRPVAESVHETVTRQSEEKPSAIPSKLPGQRRSLAAARMYLMDVAERMLGRKAHPIKTRLIEAMDSASIEQVFQEFLDIMHGKTTPAIVAHIEERFRDVLPLSNQSVG</sequence>
<evidence type="ECO:0000313" key="2">
    <source>
        <dbReference type="Proteomes" id="UP000672657"/>
    </source>
</evidence>